<sequence>MFNGCSAELACTCRSVSCVVLVWMLSIPSSFVSAFCHIYKSCLITAVAASAAGATDVVCAIGNRRTRRLQTDLSCHSFLCRQIFEPEAIMVVI</sequence>
<accession>A0A2T3A8P4</accession>
<organism evidence="1 2">
    <name type="scientific">Coniella lustricola</name>
    <dbReference type="NCBI Taxonomy" id="2025994"/>
    <lineage>
        <taxon>Eukaryota</taxon>
        <taxon>Fungi</taxon>
        <taxon>Dikarya</taxon>
        <taxon>Ascomycota</taxon>
        <taxon>Pezizomycotina</taxon>
        <taxon>Sordariomycetes</taxon>
        <taxon>Sordariomycetidae</taxon>
        <taxon>Diaporthales</taxon>
        <taxon>Schizoparmaceae</taxon>
        <taxon>Coniella</taxon>
    </lineage>
</organism>
<gene>
    <name evidence="1" type="ORF">BD289DRAFT_250428</name>
</gene>
<evidence type="ECO:0000313" key="1">
    <source>
        <dbReference type="EMBL" id="PSR85821.1"/>
    </source>
</evidence>
<name>A0A2T3A8P4_9PEZI</name>
<reference evidence="1 2" key="1">
    <citation type="journal article" date="2018" name="Mycol. Prog.">
        <title>Coniella lustricola, a new species from submerged detritus.</title>
        <authorList>
            <person name="Raudabaugh D.B."/>
            <person name="Iturriaga T."/>
            <person name="Carver A."/>
            <person name="Mondo S."/>
            <person name="Pangilinan J."/>
            <person name="Lipzen A."/>
            <person name="He G."/>
            <person name="Amirebrahimi M."/>
            <person name="Grigoriev I.V."/>
            <person name="Miller A.N."/>
        </authorList>
    </citation>
    <scope>NUCLEOTIDE SEQUENCE [LARGE SCALE GENOMIC DNA]</scope>
    <source>
        <strain evidence="1 2">B22-T-1</strain>
    </source>
</reference>
<proteinExistence type="predicted"/>
<keyword evidence="2" id="KW-1185">Reference proteome</keyword>
<evidence type="ECO:0000313" key="2">
    <source>
        <dbReference type="Proteomes" id="UP000241462"/>
    </source>
</evidence>
<dbReference type="AlphaFoldDB" id="A0A2T3A8P4"/>
<dbReference type="Proteomes" id="UP000241462">
    <property type="component" value="Unassembled WGS sequence"/>
</dbReference>
<dbReference type="InParanoid" id="A0A2T3A8P4"/>
<dbReference type="EMBL" id="KZ678437">
    <property type="protein sequence ID" value="PSR85821.1"/>
    <property type="molecule type" value="Genomic_DNA"/>
</dbReference>
<dbReference type="OrthoDB" id="292693at2759"/>
<protein>
    <submittedName>
        <fullName evidence="1">Uncharacterized protein</fullName>
    </submittedName>
</protein>